<sequence length="113" mass="12794">MTVRKYIQISTFEHMCATSVQCVDKAETIFFKMCHTSTQIECSVIEVNIHMRVGSIFRPRGRCLRSELWQSALSLASADLARSQGAEVYGNFLLRTWPLLSIDSMLSLSLSLM</sequence>
<reference evidence="1" key="1">
    <citation type="submission" date="2020-07" db="EMBL/GenBank/DDBJ databases">
        <title>Multicomponent nature underlies the extraordinary mechanical properties of spider dragline silk.</title>
        <authorList>
            <person name="Kono N."/>
            <person name="Nakamura H."/>
            <person name="Mori M."/>
            <person name="Yoshida Y."/>
            <person name="Ohtoshi R."/>
            <person name="Malay A.D."/>
            <person name="Moran D.A.P."/>
            <person name="Tomita M."/>
            <person name="Numata K."/>
            <person name="Arakawa K."/>
        </authorList>
    </citation>
    <scope>NUCLEOTIDE SEQUENCE</scope>
</reference>
<dbReference type="AlphaFoldDB" id="A0A8X6HFV7"/>
<name>A0A8X6HFV7_TRICU</name>
<dbReference type="Proteomes" id="UP000887116">
    <property type="component" value="Unassembled WGS sequence"/>
</dbReference>
<accession>A0A8X6HFV7</accession>
<organism evidence="1 2">
    <name type="scientific">Trichonephila clavata</name>
    <name type="common">Joro spider</name>
    <name type="synonym">Nephila clavata</name>
    <dbReference type="NCBI Taxonomy" id="2740835"/>
    <lineage>
        <taxon>Eukaryota</taxon>
        <taxon>Metazoa</taxon>
        <taxon>Ecdysozoa</taxon>
        <taxon>Arthropoda</taxon>
        <taxon>Chelicerata</taxon>
        <taxon>Arachnida</taxon>
        <taxon>Araneae</taxon>
        <taxon>Araneomorphae</taxon>
        <taxon>Entelegynae</taxon>
        <taxon>Araneoidea</taxon>
        <taxon>Nephilidae</taxon>
        <taxon>Trichonephila</taxon>
    </lineage>
</organism>
<evidence type="ECO:0000313" key="1">
    <source>
        <dbReference type="EMBL" id="GFQ73382.1"/>
    </source>
</evidence>
<comment type="caution">
    <text evidence="1">The sequence shown here is derived from an EMBL/GenBank/DDBJ whole genome shotgun (WGS) entry which is preliminary data.</text>
</comment>
<evidence type="ECO:0000313" key="2">
    <source>
        <dbReference type="Proteomes" id="UP000887116"/>
    </source>
</evidence>
<gene>
    <name evidence="1" type="ORF">TNCT_436471</name>
</gene>
<proteinExistence type="predicted"/>
<dbReference type="EMBL" id="BMAO01001446">
    <property type="protein sequence ID" value="GFQ73382.1"/>
    <property type="molecule type" value="Genomic_DNA"/>
</dbReference>
<keyword evidence="2" id="KW-1185">Reference proteome</keyword>
<protein>
    <submittedName>
        <fullName evidence="1">Uncharacterized protein</fullName>
    </submittedName>
</protein>